<dbReference type="RefSeq" id="WP_204016277.1">
    <property type="nucleotide sequence ID" value="NZ_BOOG01000023.1"/>
</dbReference>
<organism evidence="1 2">
    <name type="scientific">Sphaerimonospora thailandensis</name>
    <dbReference type="NCBI Taxonomy" id="795644"/>
    <lineage>
        <taxon>Bacteria</taxon>
        <taxon>Bacillati</taxon>
        <taxon>Actinomycetota</taxon>
        <taxon>Actinomycetes</taxon>
        <taxon>Streptosporangiales</taxon>
        <taxon>Streptosporangiaceae</taxon>
        <taxon>Sphaerimonospora</taxon>
    </lineage>
</organism>
<gene>
    <name evidence="1" type="ORF">Mth01_28140</name>
</gene>
<proteinExistence type="predicted"/>
<keyword evidence="2" id="KW-1185">Reference proteome</keyword>
<evidence type="ECO:0000313" key="2">
    <source>
        <dbReference type="Proteomes" id="UP000610966"/>
    </source>
</evidence>
<reference evidence="1" key="1">
    <citation type="submission" date="2021-01" db="EMBL/GenBank/DDBJ databases">
        <title>Whole genome shotgun sequence of Sphaerimonospora thailandensis NBRC 107569.</title>
        <authorList>
            <person name="Komaki H."/>
            <person name="Tamura T."/>
        </authorList>
    </citation>
    <scope>NUCLEOTIDE SEQUENCE</scope>
    <source>
        <strain evidence="1">NBRC 107569</strain>
    </source>
</reference>
<dbReference type="Proteomes" id="UP000610966">
    <property type="component" value="Unassembled WGS sequence"/>
</dbReference>
<dbReference type="EMBL" id="BOOG01000023">
    <property type="protein sequence ID" value="GIH70561.1"/>
    <property type="molecule type" value="Genomic_DNA"/>
</dbReference>
<protein>
    <submittedName>
        <fullName evidence="1">Uncharacterized protein</fullName>
    </submittedName>
</protein>
<comment type="caution">
    <text evidence="1">The sequence shown here is derived from an EMBL/GenBank/DDBJ whole genome shotgun (WGS) entry which is preliminary data.</text>
</comment>
<sequence>MTTGQGQLRLAISVDADGKIGGLLFTIENRPAPTSRKELDRRLRALAPQVGFLAAEIPRAGESPQADNAMKHP</sequence>
<name>A0A8J3W076_9ACTN</name>
<accession>A0A8J3W076</accession>
<evidence type="ECO:0000313" key="1">
    <source>
        <dbReference type="EMBL" id="GIH70561.1"/>
    </source>
</evidence>
<dbReference type="AlphaFoldDB" id="A0A8J3W076"/>